<feature type="region of interest" description="Disordered" evidence="1">
    <location>
        <begin position="77"/>
        <end position="107"/>
    </location>
</feature>
<dbReference type="InterPro" id="IPR021838">
    <property type="entry name" value="DUF3431"/>
</dbReference>
<evidence type="ECO:0000313" key="2">
    <source>
        <dbReference type="EMBL" id="KAI1875405.1"/>
    </source>
</evidence>
<accession>A0A9P9WQW8</accession>
<gene>
    <name evidence="2" type="ORF">JX265_004463</name>
</gene>
<dbReference type="AlphaFoldDB" id="A0A9P9WQW8"/>
<evidence type="ECO:0000313" key="3">
    <source>
        <dbReference type="Proteomes" id="UP000829685"/>
    </source>
</evidence>
<comment type="caution">
    <text evidence="2">The sequence shown here is derived from an EMBL/GenBank/DDBJ whole genome shotgun (WGS) entry which is preliminary data.</text>
</comment>
<dbReference type="PANTHER" id="PTHR37490:SF3">
    <property type="entry name" value="DUF3431 DOMAIN CONTAINING PROTEIN"/>
    <property type="match status" value="1"/>
</dbReference>
<evidence type="ECO:0000256" key="1">
    <source>
        <dbReference type="SAM" id="MobiDB-lite"/>
    </source>
</evidence>
<keyword evidence="3" id="KW-1185">Reference proteome</keyword>
<dbReference type="Pfam" id="PF11913">
    <property type="entry name" value="DUF3431"/>
    <property type="match status" value="1"/>
</dbReference>
<name>A0A9P9WQW8_9PEZI</name>
<feature type="compositionally biased region" description="Polar residues" evidence="1">
    <location>
        <begin position="97"/>
        <end position="107"/>
    </location>
</feature>
<dbReference type="PANTHER" id="PTHR37490">
    <property type="entry name" value="EXPRESSED PROTEIN"/>
    <property type="match status" value="1"/>
</dbReference>
<feature type="region of interest" description="Disordered" evidence="1">
    <location>
        <begin position="370"/>
        <end position="397"/>
    </location>
</feature>
<dbReference type="EMBL" id="JAFIMR010000008">
    <property type="protein sequence ID" value="KAI1875405.1"/>
    <property type="molecule type" value="Genomic_DNA"/>
</dbReference>
<sequence>MISKSISKGLWRHPHSPFYIIGTLVTCAIILIFKRQYDPSQPFVTINGKNHGGQTEKPVETAILPDETEKTSITDTPFITETPDEQPDPYDGGSIQPPKNSTHHATPTKTIITGHTKDEDVGWIRDNFLEPEYLLRIYSVDDSESADLHTPINKGHEAMPYLTYILTHYHNLSDISIFLHPHQYAWHTYDSLLPDSADMLHRLNMDKVQRVGYANLRCKWNPGCPAHIDTHSLAAGDDMPEQAIFADAWKALFPKDPMPSMMGAACCSQFAVTRETLQSIPYEKYEMLRDWITNTELDDGMAGRVFESLWQYLFLGEAVVCPREHMCYCDSYGLCFGGENEYAQFEWLRDRKNEIEGKVGRLEESMKEEKKKLEGAWRPKDRKEHEDSLDKMSQDRVKAHNEVERLTKVYNEAIDQAYVNGQDPAKRLKELGGRLV</sequence>
<dbReference type="Proteomes" id="UP000829685">
    <property type="component" value="Unassembled WGS sequence"/>
</dbReference>
<reference evidence="2" key="1">
    <citation type="submission" date="2021-03" db="EMBL/GenBank/DDBJ databases">
        <title>Revisited historic fungal species revealed as producer of novel bioactive compounds through whole genome sequencing and comparative genomics.</title>
        <authorList>
            <person name="Vignolle G.A."/>
            <person name="Hochenegger N."/>
            <person name="Mach R.L."/>
            <person name="Mach-Aigner A.R."/>
            <person name="Javad Rahimi M."/>
            <person name="Salim K.A."/>
            <person name="Chan C.M."/>
            <person name="Lim L.B.L."/>
            <person name="Cai F."/>
            <person name="Druzhinina I.S."/>
            <person name="U'Ren J.M."/>
            <person name="Derntl C."/>
        </authorList>
    </citation>
    <scope>NUCLEOTIDE SEQUENCE</scope>
    <source>
        <strain evidence="2">TUCIM 5799</strain>
    </source>
</reference>
<proteinExistence type="predicted"/>
<protein>
    <submittedName>
        <fullName evidence="2">Uncharacterized protein</fullName>
    </submittedName>
</protein>
<organism evidence="2 3">
    <name type="scientific">Neoarthrinium moseri</name>
    <dbReference type="NCBI Taxonomy" id="1658444"/>
    <lineage>
        <taxon>Eukaryota</taxon>
        <taxon>Fungi</taxon>
        <taxon>Dikarya</taxon>
        <taxon>Ascomycota</taxon>
        <taxon>Pezizomycotina</taxon>
        <taxon>Sordariomycetes</taxon>
        <taxon>Xylariomycetidae</taxon>
        <taxon>Amphisphaeriales</taxon>
        <taxon>Apiosporaceae</taxon>
        <taxon>Neoarthrinium</taxon>
    </lineage>
</organism>